<dbReference type="InterPro" id="IPR020843">
    <property type="entry name" value="ER"/>
</dbReference>
<keyword evidence="5" id="KW-0560">Oxidoreductase</keyword>
<comment type="caution">
    <text evidence="9">The sequence shown here is derived from an EMBL/GenBank/DDBJ whole genome shotgun (WGS) entry which is preliminary data.</text>
</comment>
<dbReference type="GO" id="GO:0051903">
    <property type="term" value="F:S-(hydroxymethyl)glutathione dehydrogenase [NAD(P)+] activity"/>
    <property type="evidence" value="ECO:0007669"/>
    <property type="project" value="TreeGrafter"/>
</dbReference>
<dbReference type="InterPro" id="IPR036291">
    <property type="entry name" value="NAD(P)-bd_dom_sf"/>
</dbReference>
<keyword evidence="6" id="KW-0520">NAD</keyword>
<dbReference type="EMBL" id="VIWT01000001">
    <property type="protein sequence ID" value="TWG01288.1"/>
    <property type="molecule type" value="Genomic_DNA"/>
</dbReference>
<evidence type="ECO:0000256" key="2">
    <source>
        <dbReference type="ARBA" id="ARBA00008072"/>
    </source>
</evidence>
<dbReference type="GO" id="GO:0046294">
    <property type="term" value="P:formaldehyde catabolic process"/>
    <property type="evidence" value="ECO:0007669"/>
    <property type="project" value="TreeGrafter"/>
</dbReference>
<dbReference type="InterPro" id="IPR013149">
    <property type="entry name" value="ADH-like_C"/>
</dbReference>
<evidence type="ECO:0000259" key="8">
    <source>
        <dbReference type="SMART" id="SM00829"/>
    </source>
</evidence>
<dbReference type="AlphaFoldDB" id="A0A561UPI7"/>
<dbReference type="SMART" id="SM00829">
    <property type="entry name" value="PKS_ER"/>
    <property type="match status" value="1"/>
</dbReference>
<comment type="similarity">
    <text evidence="2 7">Belongs to the zinc-containing alcohol dehydrogenase family.</text>
</comment>
<dbReference type="Gene3D" id="3.40.50.720">
    <property type="entry name" value="NAD(P)-binding Rossmann-like Domain"/>
    <property type="match status" value="1"/>
</dbReference>
<evidence type="ECO:0000256" key="6">
    <source>
        <dbReference type="ARBA" id="ARBA00023027"/>
    </source>
</evidence>
<dbReference type="GO" id="GO:0005829">
    <property type="term" value="C:cytosol"/>
    <property type="evidence" value="ECO:0007669"/>
    <property type="project" value="TreeGrafter"/>
</dbReference>
<comment type="cofactor">
    <cofactor evidence="1 7">
        <name>Zn(2+)</name>
        <dbReference type="ChEBI" id="CHEBI:29105"/>
    </cofactor>
</comment>
<sequence length="374" mass="38257">MTRMTTADSTTVRNTMVRAALLTAVGAPLELAEIELPEPGPGQVRVKLAAAGVCHSDLSLANGVLRVQPPVVLGHEGAGTVTAVGEGVDSVRPGDPVVLNWAPACGSCHLCGLGEPWLCERAGEAYGQTYATLADGTGVYPGLGVAAFAEETVVAERALLPVPAGVPLTSAALLGCAVLTGYGAVHNAARVRACESVLVLGLGGVGLAVLQAARIAGAGPIIAVDVSPEKEELARRHGATEFVLADDQLSRTVRKLTGGHGADHAIECVGRGSTVRAAWSSTRRGGKTTVVGIGGKDDLVSFNALELFAFARTLSACVYGNSDPAKDIPVLAEHVLAGRLDLEALITDRIGLADIPDAFERMAAGRGGRSLIVF</sequence>
<gene>
    <name evidence="9" type="ORF">FHX73_115180</name>
</gene>
<evidence type="ECO:0000313" key="10">
    <source>
        <dbReference type="Proteomes" id="UP000317940"/>
    </source>
</evidence>
<dbReference type="PANTHER" id="PTHR43880">
    <property type="entry name" value="ALCOHOL DEHYDROGENASE"/>
    <property type="match status" value="1"/>
</dbReference>
<dbReference type="PROSITE" id="PS00059">
    <property type="entry name" value="ADH_ZINC"/>
    <property type="match status" value="1"/>
</dbReference>
<dbReference type="InterPro" id="IPR011032">
    <property type="entry name" value="GroES-like_sf"/>
</dbReference>
<keyword evidence="3 7" id="KW-0479">Metal-binding</keyword>
<dbReference type="Pfam" id="PF00107">
    <property type="entry name" value="ADH_zinc_N"/>
    <property type="match status" value="1"/>
</dbReference>
<evidence type="ECO:0000256" key="1">
    <source>
        <dbReference type="ARBA" id="ARBA00001947"/>
    </source>
</evidence>
<evidence type="ECO:0000313" key="9">
    <source>
        <dbReference type="EMBL" id="TWG01288.1"/>
    </source>
</evidence>
<dbReference type="PANTHER" id="PTHR43880:SF12">
    <property type="entry name" value="ALCOHOL DEHYDROGENASE CLASS-3"/>
    <property type="match status" value="1"/>
</dbReference>
<accession>A0A561UPI7</accession>
<evidence type="ECO:0000256" key="3">
    <source>
        <dbReference type="ARBA" id="ARBA00022723"/>
    </source>
</evidence>
<dbReference type="FunFam" id="3.40.50.720:FF:000003">
    <property type="entry name" value="S-(hydroxymethyl)glutathione dehydrogenase"/>
    <property type="match status" value="1"/>
</dbReference>
<dbReference type="InterPro" id="IPR013154">
    <property type="entry name" value="ADH-like_N"/>
</dbReference>
<dbReference type="Pfam" id="PF08240">
    <property type="entry name" value="ADH_N"/>
    <property type="match status" value="1"/>
</dbReference>
<organism evidence="9 10">
    <name type="scientific">Kitasatospora viridis</name>
    <dbReference type="NCBI Taxonomy" id="281105"/>
    <lineage>
        <taxon>Bacteria</taxon>
        <taxon>Bacillati</taxon>
        <taxon>Actinomycetota</taxon>
        <taxon>Actinomycetes</taxon>
        <taxon>Kitasatosporales</taxon>
        <taxon>Streptomycetaceae</taxon>
        <taxon>Kitasatospora</taxon>
    </lineage>
</organism>
<dbReference type="SUPFAM" id="SSF51735">
    <property type="entry name" value="NAD(P)-binding Rossmann-fold domains"/>
    <property type="match status" value="1"/>
</dbReference>
<evidence type="ECO:0000256" key="7">
    <source>
        <dbReference type="RuleBase" id="RU361277"/>
    </source>
</evidence>
<evidence type="ECO:0000256" key="4">
    <source>
        <dbReference type="ARBA" id="ARBA00022833"/>
    </source>
</evidence>
<protein>
    <submittedName>
        <fullName evidence="9">S-(Hydroxymethyl)glutathione dehydrogenase/alcohol dehydrogenase</fullName>
    </submittedName>
</protein>
<evidence type="ECO:0000256" key="5">
    <source>
        <dbReference type="ARBA" id="ARBA00023002"/>
    </source>
</evidence>
<dbReference type="Gene3D" id="3.90.180.10">
    <property type="entry name" value="Medium-chain alcohol dehydrogenases, catalytic domain"/>
    <property type="match status" value="1"/>
</dbReference>
<feature type="domain" description="Enoyl reductase (ER)" evidence="8">
    <location>
        <begin position="26"/>
        <end position="372"/>
    </location>
</feature>
<dbReference type="InterPro" id="IPR002328">
    <property type="entry name" value="ADH_Zn_CS"/>
</dbReference>
<dbReference type="SUPFAM" id="SSF50129">
    <property type="entry name" value="GroES-like"/>
    <property type="match status" value="2"/>
</dbReference>
<keyword evidence="10" id="KW-1185">Reference proteome</keyword>
<dbReference type="Proteomes" id="UP000317940">
    <property type="component" value="Unassembled WGS sequence"/>
</dbReference>
<dbReference type="GO" id="GO:0008270">
    <property type="term" value="F:zinc ion binding"/>
    <property type="evidence" value="ECO:0007669"/>
    <property type="project" value="InterPro"/>
</dbReference>
<keyword evidence="4 7" id="KW-0862">Zinc</keyword>
<reference evidence="9 10" key="1">
    <citation type="submission" date="2019-06" db="EMBL/GenBank/DDBJ databases">
        <title>Sequencing the genomes of 1000 actinobacteria strains.</title>
        <authorList>
            <person name="Klenk H.-P."/>
        </authorList>
    </citation>
    <scope>NUCLEOTIDE SEQUENCE [LARGE SCALE GENOMIC DNA]</scope>
    <source>
        <strain evidence="9 10">DSM 44826</strain>
    </source>
</reference>
<dbReference type="CDD" id="cd08279">
    <property type="entry name" value="Zn_ADH_class_III"/>
    <property type="match status" value="1"/>
</dbReference>
<proteinExistence type="inferred from homology"/>
<name>A0A561UPI7_9ACTN</name>